<dbReference type="AlphaFoldDB" id="J3N1A8"/>
<accession>J3N1A8</accession>
<dbReference type="OMA" id="RCEEMRV"/>
<feature type="region of interest" description="Disordered" evidence="1">
    <location>
        <begin position="159"/>
        <end position="183"/>
    </location>
</feature>
<evidence type="ECO:0000256" key="1">
    <source>
        <dbReference type="SAM" id="MobiDB-lite"/>
    </source>
</evidence>
<feature type="region of interest" description="Disordered" evidence="1">
    <location>
        <begin position="1"/>
        <end position="66"/>
    </location>
</feature>
<proteinExistence type="predicted"/>
<reference evidence="2" key="1">
    <citation type="journal article" date="2013" name="Nat. Commun.">
        <title>Whole-genome sequencing of Oryza brachyantha reveals mechanisms underlying Oryza genome evolution.</title>
        <authorList>
            <person name="Chen J."/>
            <person name="Huang Q."/>
            <person name="Gao D."/>
            <person name="Wang J."/>
            <person name="Lang Y."/>
            <person name="Liu T."/>
            <person name="Li B."/>
            <person name="Bai Z."/>
            <person name="Luis Goicoechea J."/>
            <person name="Liang C."/>
            <person name="Chen C."/>
            <person name="Zhang W."/>
            <person name="Sun S."/>
            <person name="Liao Y."/>
            <person name="Zhang X."/>
            <person name="Yang L."/>
            <person name="Song C."/>
            <person name="Wang M."/>
            <person name="Shi J."/>
            <person name="Liu G."/>
            <person name="Liu J."/>
            <person name="Zhou H."/>
            <person name="Zhou W."/>
            <person name="Yu Q."/>
            <person name="An N."/>
            <person name="Chen Y."/>
            <person name="Cai Q."/>
            <person name="Wang B."/>
            <person name="Liu B."/>
            <person name="Min J."/>
            <person name="Huang Y."/>
            <person name="Wu H."/>
            <person name="Li Z."/>
            <person name="Zhang Y."/>
            <person name="Yin Y."/>
            <person name="Song W."/>
            <person name="Jiang J."/>
            <person name="Jackson S.A."/>
            <person name="Wing R.A."/>
            <person name="Wang J."/>
            <person name="Chen M."/>
        </authorList>
    </citation>
    <scope>NUCLEOTIDE SEQUENCE [LARGE SCALE GENOMIC DNA]</scope>
    <source>
        <strain evidence="2">cv. IRGC 101232</strain>
    </source>
</reference>
<organism evidence="2">
    <name type="scientific">Oryza brachyantha</name>
    <name type="common">malo sina</name>
    <dbReference type="NCBI Taxonomy" id="4533"/>
    <lineage>
        <taxon>Eukaryota</taxon>
        <taxon>Viridiplantae</taxon>
        <taxon>Streptophyta</taxon>
        <taxon>Embryophyta</taxon>
        <taxon>Tracheophyta</taxon>
        <taxon>Spermatophyta</taxon>
        <taxon>Magnoliopsida</taxon>
        <taxon>Liliopsida</taxon>
        <taxon>Poales</taxon>
        <taxon>Poaceae</taxon>
        <taxon>BOP clade</taxon>
        <taxon>Oryzoideae</taxon>
        <taxon>Oryzeae</taxon>
        <taxon>Oryzinae</taxon>
        <taxon>Oryza</taxon>
    </lineage>
</organism>
<sequence>MGQPVDSSASIASGGLAAPPATNPPPPPAVPVSGAAQMVHSGPENLRPSPPPPAPEAPVAPPRRPKRKWYEVDEETILEILRDDFRRHDDLPRGVDLLMSVFGRLRKTDYSLGDVEELVADLRRRFQETDALLCSGSGGPAPGHELRLYTSLEVWGAARKPAPGPAKNAPGPKNRPRQMAAPLPAKKMRYEVMRVKYPRLAAKVDKMTRKALEGLSDMTAWSLELKLKNQKLAGVSSAARTKDRAKELTGFISTLI</sequence>
<name>J3N1A8_ORYBR</name>
<protein>
    <submittedName>
        <fullName evidence="2">Uncharacterized protein</fullName>
    </submittedName>
</protein>
<feature type="compositionally biased region" description="Pro residues" evidence="1">
    <location>
        <begin position="21"/>
        <end position="30"/>
    </location>
</feature>
<evidence type="ECO:0000313" key="3">
    <source>
        <dbReference type="Proteomes" id="UP000006038"/>
    </source>
</evidence>
<keyword evidence="3" id="KW-1185">Reference proteome</keyword>
<dbReference type="Gramene" id="OB10G13060.1">
    <property type="protein sequence ID" value="OB10G13060.1"/>
    <property type="gene ID" value="OB10G13060"/>
</dbReference>
<feature type="compositionally biased region" description="Low complexity" evidence="1">
    <location>
        <begin position="159"/>
        <end position="172"/>
    </location>
</feature>
<dbReference type="Proteomes" id="UP000006038">
    <property type="component" value="Chromosome 10"/>
</dbReference>
<feature type="compositionally biased region" description="Pro residues" evidence="1">
    <location>
        <begin position="48"/>
        <end position="62"/>
    </location>
</feature>
<feature type="compositionally biased region" description="Low complexity" evidence="1">
    <location>
        <begin position="7"/>
        <end position="20"/>
    </location>
</feature>
<reference evidence="2" key="2">
    <citation type="submission" date="2013-04" db="UniProtKB">
        <authorList>
            <consortium name="EnsemblPlants"/>
        </authorList>
    </citation>
    <scope>IDENTIFICATION</scope>
</reference>
<dbReference type="HOGENOM" id="CLU_1130492_0_0_1"/>
<evidence type="ECO:0000313" key="2">
    <source>
        <dbReference type="EnsemblPlants" id="OB10G13060.1"/>
    </source>
</evidence>
<dbReference type="EnsemblPlants" id="OB10G13060.1">
    <property type="protein sequence ID" value="OB10G13060.1"/>
    <property type="gene ID" value="OB10G13060"/>
</dbReference>